<proteinExistence type="predicted"/>
<dbReference type="OrthoDB" id="6829668at2"/>
<accession>A0A167GWN5</accession>
<evidence type="ECO:0000313" key="1">
    <source>
        <dbReference type="EMBL" id="ANB17946.1"/>
    </source>
</evidence>
<dbReference type="Proteomes" id="UP000076830">
    <property type="component" value="Chromosome"/>
</dbReference>
<reference evidence="1 2" key="1">
    <citation type="submission" date="2016-04" db="EMBL/GenBank/DDBJ databases">
        <title>Complete genome sequence of Dokdonella koreensis DS-123T.</title>
        <authorList>
            <person name="Kim J.F."/>
            <person name="Lee H."/>
            <person name="Kwak M.-J."/>
        </authorList>
    </citation>
    <scope>NUCLEOTIDE SEQUENCE [LARGE SCALE GENOMIC DNA]</scope>
    <source>
        <strain evidence="1 2">DS-123</strain>
    </source>
</reference>
<sequence>MAVGGNPPLPSRKEVDNRVCGFNDFDAFSIDDIYCAGDRGNVWHWNGKTWRRVDFPSNMYLESVCCGSDGYVYIGAQSGNVWRGRDDRWELFHEDSLSLPFMDMVWFADTLWATSDYGLWQLRAGKIVKADVPIAISNSSGNLSVNDGVMLLSGDYGAALHDGNEWMLLFDLATLRSEHAKKPA</sequence>
<gene>
    <name evidence="1" type="ORF">I596_1924</name>
</gene>
<dbReference type="KEGG" id="dko:I596_1924"/>
<evidence type="ECO:0000313" key="2">
    <source>
        <dbReference type="Proteomes" id="UP000076830"/>
    </source>
</evidence>
<dbReference type="EMBL" id="CP015249">
    <property type="protein sequence ID" value="ANB17946.1"/>
    <property type="molecule type" value="Genomic_DNA"/>
</dbReference>
<organism evidence="1 2">
    <name type="scientific">Dokdonella koreensis DS-123</name>
    <dbReference type="NCBI Taxonomy" id="1300342"/>
    <lineage>
        <taxon>Bacteria</taxon>
        <taxon>Pseudomonadati</taxon>
        <taxon>Pseudomonadota</taxon>
        <taxon>Gammaproteobacteria</taxon>
        <taxon>Lysobacterales</taxon>
        <taxon>Rhodanobacteraceae</taxon>
        <taxon>Dokdonella</taxon>
    </lineage>
</organism>
<dbReference type="AlphaFoldDB" id="A0A167GWN5"/>
<protein>
    <submittedName>
        <fullName evidence="1">Uncharacterized protein</fullName>
    </submittedName>
</protein>
<keyword evidence="2" id="KW-1185">Reference proteome</keyword>
<name>A0A167GWN5_9GAMM</name>